<protein>
    <submittedName>
        <fullName evidence="2">Uncharacterized protein</fullName>
    </submittedName>
</protein>
<sequence length="332" mass="34496">MAVLVVAATAGVATAAASPDAPCQGTSGTEARLFLDTGEPIEGDQAYYPGTTVTMYVCQDGDKQQYPAAWGFDASAVDGISIESEREYSIVFTLGGTVESVTPTAGVENRPDITGPTIRVQTGYRADSSIADRTIRFPSGDASTEFRRAEDDWQASIDRVENASVALTNVSADATNSSAVRSALATLNDSDLSATTTALQRSVIPAARSGDGAAVATVVAESNDTTAAVRADARESLQSYLETVEQRRSAAVLRVRLFVGGGLVGGLLVGAVGGYALSRRTLSKIERDRGVSTATQYSPKQVALPLILGVLALVAGVAVGALQWPTLFEVIL</sequence>
<evidence type="ECO:0000256" key="1">
    <source>
        <dbReference type="SAM" id="Phobius"/>
    </source>
</evidence>
<keyword evidence="1" id="KW-1133">Transmembrane helix</keyword>
<name>A0ABD6B1L5_9EURY</name>
<evidence type="ECO:0000313" key="3">
    <source>
        <dbReference type="Proteomes" id="UP001597111"/>
    </source>
</evidence>
<feature type="transmembrane region" description="Helical" evidence="1">
    <location>
        <begin position="302"/>
        <end position="324"/>
    </location>
</feature>
<reference evidence="2 3" key="1">
    <citation type="journal article" date="2019" name="Int. J. Syst. Evol. Microbiol.">
        <title>The Global Catalogue of Microorganisms (GCM) 10K type strain sequencing project: providing services to taxonomists for standard genome sequencing and annotation.</title>
        <authorList>
            <consortium name="The Broad Institute Genomics Platform"/>
            <consortium name="The Broad Institute Genome Sequencing Center for Infectious Disease"/>
            <person name="Wu L."/>
            <person name="Ma J."/>
        </authorList>
    </citation>
    <scope>NUCLEOTIDE SEQUENCE [LARGE SCALE GENOMIC DNA]</scope>
    <source>
        <strain evidence="2 3">CGMCC 1.12285</strain>
    </source>
</reference>
<dbReference type="RefSeq" id="WP_379817795.1">
    <property type="nucleotide sequence ID" value="NZ_JBHUDH010000008.1"/>
</dbReference>
<keyword evidence="1" id="KW-0812">Transmembrane</keyword>
<organism evidence="2 3">
    <name type="scientific">Halolamina salina</name>
    <dbReference type="NCBI Taxonomy" id="1220023"/>
    <lineage>
        <taxon>Archaea</taxon>
        <taxon>Methanobacteriati</taxon>
        <taxon>Methanobacteriota</taxon>
        <taxon>Stenosarchaea group</taxon>
        <taxon>Halobacteria</taxon>
        <taxon>Halobacteriales</taxon>
        <taxon>Haloferacaceae</taxon>
    </lineage>
</organism>
<accession>A0ABD6B1L5</accession>
<keyword evidence="3" id="KW-1185">Reference proteome</keyword>
<gene>
    <name evidence="2" type="ORF">ACFR9S_01080</name>
</gene>
<dbReference type="Proteomes" id="UP001597111">
    <property type="component" value="Unassembled WGS sequence"/>
</dbReference>
<proteinExistence type="predicted"/>
<dbReference type="EMBL" id="JBHUDH010000008">
    <property type="protein sequence ID" value="MFD1524894.1"/>
    <property type="molecule type" value="Genomic_DNA"/>
</dbReference>
<keyword evidence="1" id="KW-0472">Membrane</keyword>
<feature type="transmembrane region" description="Helical" evidence="1">
    <location>
        <begin position="257"/>
        <end position="277"/>
    </location>
</feature>
<evidence type="ECO:0000313" key="2">
    <source>
        <dbReference type="EMBL" id="MFD1524894.1"/>
    </source>
</evidence>
<dbReference type="AlphaFoldDB" id="A0ABD6B1L5"/>
<comment type="caution">
    <text evidence="2">The sequence shown here is derived from an EMBL/GenBank/DDBJ whole genome shotgun (WGS) entry which is preliminary data.</text>
</comment>